<sequence length="110" mass="12885">MINKNDPLYNQKMSIALELNRLEKEVSGYAPDDDYLDIMNDLEISIDNLYKKVNMVQTIYALLAYSDDFDSPLIGVYESLDKAEEKRQEYIDNNIINEDMIFVEVQHIIK</sequence>
<proteinExistence type="predicted"/>
<evidence type="ECO:0000313" key="1">
    <source>
        <dbReference type="EMBL" id="DAE31860.1"/>
    </source>
</evidence>
<organism evidence="1">
    <name type="scientific">virus sp. ctEQ64</name>
    <dbReference type="NCBI Taxonomy" id="2825809"/>
    <lineage>
        <taxon>Viruses</taxon>
    </lineage>
</organism>
<reference evidence="1" key="1">
    <citation type="journal article" date="2021" name="Proc. Natl. Acad. Sci. U.S.A.">
        <title>A Catalog of Tens of Thousands of Viruses from Human Metagenomes Reveals Hidden Associations with Chronic Diseases.</title>
        <authorList>
            <person name="Tisza M.J."/>
            <person name="Buck C.B."/>
        </authorList>
    </citation>
    <scope>NUCLEOTIDE SEQUENCE</scope>
    <source>
        <strain evidence="1">CtEQ64</strain>
    </source>
</reference>
<protein>
    <submittedName>
        <fullName evidence="1">Uncharacterized protein</fullName>
    </submittedName>
</protein>
<name>A0A8S5RLJ4_9VIRU</name>
<dbReference type="EMBL" id="BK059112">
    <property type="protein sequence ID" value="DAE31860.1"/>
    <property type="molecule type" value="Genomic_DNA"/>
</dbReference>
<accession>A0A8S5RLJ4</accession>